<evidence type="ECO:0000313" key="1">
    <source>
        <dbReference type="EMBL" id="KAJ8620187.1"/>
    </source>
</evidence>
<protein>
    <submittedName>
        <fullName evidence="1">Uncharacterized protein</fullName>
    </submittedName>
</protein>
<proteinExistence type="predicted"/>
<accession>A0ACC2KGA4</accession>
<gene>
    <name evidence="1" type="ORF">MRB53_028716</name>
</gene>
<dbReference type="Proteomes" id="UP001234297">
    <property type="component" value="Chromosome 9"/>
</dbReference>
<organism evidence="1 2">
    <name type="scientific">Persea americana</name>
    <name type="common">Avocado</name>
    <dbReference type="NCBI Taxonomy" id="3435"/>
    <lineage>
        <taxon>Eukaryota</taxon>
        <taxon>Viridiplantae</taxon>
        <taxon>Streptophyta</taxon>
        <taxon>Embryophyta</taxon>
        <taxon>Tracheophyta</taxon>
        <taxon>Spermatophyta</taxon>
        <taxon>Magnoliopsida</taxon>
        <taxon>Magnoliidae</taxon>
        <taxon>Laurales</taxon>
        <taxon>Lauraceae</taxon>
        <taxon>Persea</taxon>
    </lineage>
</organism>
<comment type="caution">
    <text evidence="1">The sequence shown here is derived from an EMBL/GenBank/DDBJ whole genome shotgun (WGS) entry which is preliminary data.</text>
</comment>
<keyword evidence="2" id="KW-1185">Reference proteome</keyword>
<dbReference type="EMBL" id="CM056817">
    <property type="protein sequence ID" value="KAJ8620187.1"/>
    <property type="molecule type" value="Genomic_DNA"/>
</dbReference>
<reference evidence="1 2" key="1">
    <citation type="journal article" date="2022" name="Hortic Res">
        <title>A haplotype resolved chromosomal level avocado genome allows analysis of novel avocado genes.</title>
        <authorList>
            <person name="Nath O."/>
            <person name="Fletcher S.J."/>
            <person name="Hayward A."/>
            <person name="Shaw L.M."/>
            <person name="Masouleh A.K."/>
            <person name="Furtado A."/>
            <person name="Henry R.J."/>
            <person name="Mitter N."/>
        </authorList>
    </citation>
    <scope>NUCLEOTIDE SEQUENCE [LARGE SCALE GENOMIC DNA]</scope>
    <source>
        <strain evidence="2">cv. Hass</strain>
    </source>
</reference>
<evidence type="ECO:0000313" key="2">
    <source>
        <dbReference type="Proteomes" id="UP001234297"/>
    </source>
</evidence>
<sequence>MSEKGEKRFTVPSGKKTTASKSTAKKDASSKGKDGSSAKVTKLQLDSSDSEGSPKSSSKISSKAGGKVSFKTPVASKEDWGKGGKDDQMGKSGGKGGSVREPVVKVVAEVELKVEEELPKNSKCLMDCEAAVILQGIQEQLGILCQDPAIKIPESFSKGLEYAKTGSHYTDPKSVRQALSSLKESKVSDGEICQIGNSFPETVDEVFALVPSLKANRTRNEGPIKDVLSELAKFKTAKERADEGGGCNVGGEVRLTMLAVQSLYDGELDDGELRDCGVGNGAMAACRVSNRVERGRWVKMMQVLLLMFGWTSMPAMEDRAAD</sequence>
<name>A0ACC2KGA4_PERAE</name>